<dbReference type="CDD" id="cd00840">
    <property type="entry name" value="MPP_Mre11_N"/>
    <property type="match status" value="1"/>
</dbReference>
<dbReference type="InterPro" id="IPR041796">
    <property type="entry name" value="Mre11_N"/>
</dbReference>
<accession>A0A0R2HYG8</accession>
<dbReference type="GO" id="GO:0016787">
    <property type="term" value="F:hydrolase activity"/>
    <property type="evidence" value="ECO:0007669"/>
    <property type="project" value="UniProtKB-KW"/>
</dbReference>
<name>A0A0R2HYG8_CARDV</name>
<dbReference type="InterPro" id="IPR004843">
    <property type="entry name" value="Calcineurin-like_PHP"/>
</dbReference>
<dbReference type="PANTHER" id="PTHR30337:SF7">
    <property type="entry name" value="PHOSPHOESTERASE"/>
    <property type="match status" value="1"/>
</dbReference>
<dbReference type="eggNOG" id="COG0420">
    <property type="taxonomic scope" value="Bacteria"/>
</dbReference>
<dbReference type="InterPro" id="IPR029052">
    <property type="entry name" value="Metallo-depent_PP-like"/>
</dbReference>
<dbReference type="Gene3D" id="3.60.21.10">
    <property type="match status" value="1"/>
</dbReference>
<dbReference type="Proteomes" id="UP000051658">
    <property type="component" value="Unassembled WGS sequence"/>
</dbReference>
<evidence type="ECO:0000259" key="2">
    <source>
        <dbReference type="Pfam" id="PF00149"/>
    </source>
</evidence>
<dbReference type="PANTHER" id="PTHR30337">
    <property type="entry name" value="COMPONENT OF ATP-DEPENDENT DSDNA EXONUCLEASE"/>
    <property type="match status" value="1"/>
</dbReference>
<organism evidence="3 4">
    <name type="scientific">Carnobacterium divergens DSM 20623</name>
    <dbReference type="NCBI Taxonomy" id="1449336"/>
    <lineage>
        <taxon>Bacteria</taxon>
        <taxon>Bacillati</taxon>
        <taxon>Bacillota</taxon>
        <taxon>Bacilli</taxon>
        <taxon>Lactobacillales</taxon>
        <taxon>Carnobacteriaceae</taxon>
        <taxon>Carnobacterium</taxon>
    </lineage>
</organism>
<dbReference type="SUPFAM" id="SSF56300">
    <property type="entry name" value="Metallo-dependent phosphatases"/>
    <property type="match status" value="1"/>
</dbReference>
<gene>
    <name evidence="3" type="ORF">IV74_GL001536</name>
</gene>
<dbReference type="InterPro" id="IPR050535">
    <property type="entry name" value="DNA_Repair-Maintenance_Comp"/>
</dbReference>
<comment type="caution">
    <text evidence="3">The sequence shown here is derived from an EMBL/GenBank/DDBJ whole genome shotgun (WGS) entry which is preliminary data.</text>
</comment>
<sequence>MNQVVQFIHGADLHLDSPFIGLKTLPDFLWEKIYQSTFTALTNLVNHAIDKKVDFVMLAGDIYDSDDRSVKAQAFLKTEMERLNQAEIPVFICHGNHDYIENSGLHLKMPENVELFSETVETKWLTTKNGERIAVSSFSYNSRWMTKRMITEYPKKHETADFHIGMLHGFSEGLETSHGHYAPFTINELKSKGYDYWALGHIHTRQVLEIQPPILYAGNTQGRSSKETGIKGCELVTLTLGDSSIETLETQDIQWETLEISLAKRSTLDDVYRKIKETIEIKEGSQKNYLLTIELVDTKDLLPNVLKKIIQGELLEALQQISATEPFIWVNQLKIQKRATEDTTEKMFIMEEWLHGIEELSKENQFNQSTNSLFDFALIEDLLESRDEDYRSRIMKQSLTEISTELVNESRDNHEN</sequence>
<dbReference type="InterPro" id="IPR014576">
    <property type="entry name" value="Pesterase_YhaO"/>
</dbReference>
<protein>
    <recommendedName>
        <fullName evidence="2">Calcineurin-like phosphoesterase domain-containing protein</fullName>
    </recommendedName>
</protein>
<evidence type="ECO:0000313" key="3">
    <source>
        <dbReference type="EMBL" id="KRN56422.1"/>
    </source>
</evidence>
<reference evidence="3 4" key="1">
    <citation type="journal article" date="2015" name="Genome Announc.">
        <title>Expanding the biotechnology potential of lactobacilli through comparative genomics of 213 strains and associated genera.</title>
        <authorList>
            <person name="Sun Z."/>
            <person name="Harris H.M."/>
            <person name="McCann A."/>
            <person name="Guo C."/>
            <person name="Argimon S."/>
            <person name="Zhang W."/>
            <person name="Yang X."/>
            <person name="Jeffery I.B."/>
            <person name="Cooney J.C."/>
            <person name="Kagawa T.F."/>
            <person name="Liu W."/>
            <person name="Song Y."/>
            <person name="Salvetti E."/>
            <person name="Wrobel A."/>
            <person name="Rasinkangas P."/>
            <person name="Parkhill J."/>
            <person name="Rea M.C."/>
            <person name="O'Sullivan O."/>
            <person name="Ritari J."/>
            <person name="Douillard F.P."/>
            <person name="Paul Ross R."/>
            <person name="Yang R."/>
            <person name="Briner A.E."/>
            <person name="Felis G.E."/>
            <person name="de Vos W.M."/>
            <person name="Barrangou R."/>
            <person name="Klaenhammer T.R."/>
            <person name="Caufield P.W."/>
            <person name="Cui Y."/>
            <person name="Zhang H."/>
            <person name="O'Toole P.W."/>
        </authorList>
    </citation>
    <scope>NUCLEOTIDE SEQUENCE [LARGE SCALE GENOMIC DNA]</scope>
    <source>
        <strain evidence="3 4">DSM 20623</strain>
    </source>
</reference>
<evidence type="ECO:0000313" key="4">
    <source>
        <dbReference type="Proteomes" id="UP000051658"/>
    </source>
</evidence>
<proteinExistence type="predicted"/>
<keyword evidence="1" id="KW-0378">Hydrolase</keyword>
<dbReference type="PATRIC" id="fig|1449336.4.peg.1568"/>
<evidence type="ECO:0000256" key="1">
    <source>
        <dbReference type="ARBA" id="ARBA00022801"/>
    </source>
</evidence>
<dbReference type="EMBL" id="JQBS01000032">
    <property type="protein sequence ID" value="KRN56422.1"/>
    <property type="molecule type" value="Genomic_DNA"/>
</dbReference>
<dbReference type="AlphaFoldDB" id="A0A0R2HYG8"/>
<dbReference type="Pfam" id="PF00149">
    <property type="entry name" value="Metallophos"/>
    <property type="match status" value="1"/>
</dbReference>
<feature type="domain" description="Calcineurin-like phosphoesterase" evidence="2">
    <location>
        <begin position="7"/>
        <end position="204"/>
    </location>
</feature>
<keyword evidence="4" id="KW-1185">Reference proteome</keyword>
<dbReference type="PIRSF" id="PIRSF033091">
    <property type="entry name" value="Pesterase_YhaO"/>
    <property type="match status" value="1"/>
</dbReference>